<dbReference type="InterPro" id="IPR032580">
    <property type="entry name" value="SatD"/>
</dbReference>
<organism evidence="1 2">
    <name type="scientific">Anaerobium acetethylicum</name>
    <dbReference type="NCBI Taxonomy" id="1619234"/>
    <lineage>
        <taxon>Bacteria</taxon>
        <taxon>Bacillati</taxon>
        <taxon>Bacillota</taxon>
        <taxon>Clostridia</taxon>
        <taxon>Lachnospirales</taxon>
        <taxon>Lachnospiraceae</taxon>
        <taxon>Anaerobium</taxon>
    </lineage>
</organism>
<reference evidence="1 2" key="1">
    <citation type="submission" date="2016-09" db="EMBL/GenBank/DDBJ databases">
        <authorList>
            <person name="Capua I."/>
            <person name="De Benedictis P."/>
            <person name="Joannis T."/>
            <person name="Lombin L.H."/>
            <person name="Cattoli G."/>
        </authorList>
    </citation>
    <scope>NUCLEOTIDE SEQUENCE [LARGE SCALE GENOMIC DNA]</scope>
    <source>
        <strain evidence="1 2">GluBS11</strain>
    </source>
</reference>
<dbReference type="Pfam" id="PF16264">
    <property type="entry name" value="SatD"/>
    <property type="match status" value="1"/>
</dbReference>
<dbReference type="STRING" id="1619234.SAMN05421730_10042"/>
<sequence length="284" mass="32773">MRKYTSLIIDIKGSRKYSVEDRTLLQYYLVHVIEKLNVLFEPGIVFDITFSAGDELQGLFSNTMWAVMYLRLLEIMVHPVQIRAGIGVGEWNVKIEGGISTQQDGPTYHMARAAIEDVYKMQTQRFKIYSDDKETDIMASYLLNVSKSLLEAQNMVQNRIQLISEIMYPFIEKNSVLQHAGYASNLLEIKENYNLKKSAQKSNEISKIMFDINVEEPIYIIDEIVEAEKYTAKKNAAGKIAEILKQSRQNIDTVMRRGKIIIIRNMDYIALQYIKRNYGGMNDL</sequence>
<dbReference type="EMBL" id="FMKA01000004">
    <property type="protein sequence ID" value="SCP96196.1"/>
    <property type="molecule type" value="Genomic_DNA"/>
</dbReference>
<dbReference type="AlphaFoldDB" id="A0A1D3TR85"/>
<dbReference type="RefSeq" id="WP_091231180.1">
    <property type="nucleotide sequence ID" value="NZ_FMKA01000004.1"/>
</dbReference>
<evidence type="ECO:0000313" key="2">
    <source>
        <dbReference type="Proteomes" id="UP000199315"/>
    </source>
</evidence>
<keyword evidence="2" id="KW-1185">Reference proteome</keyword>
<name>A0A1D3TR85_9FIRM</name>
<evidence type="ECO:0000313" key="1">
    <source>
        <dbReference type="EMBL" id="SCP96196.1"/>
    </source>
</evidence>
<gene>
    <name evidence="1" type="ORF">SAMN05421730_10042</name>
</gene>
<dbReference type="Proteomes" id="UP000199315">
    <property type="component" value="Unassembled WGS sequence"/>
</dbReference>
<protein>
    <submittedName>
        <fullName evidence="1">SatD family (SatD)</fullName>
    </submittedName>
</protein>
<proteinExistence type="predicted"/>
<accession>A0A1D3TR85</accession>
<dbReference type="OrthoDB" id="3197351at2"/>